<organism evidence="2 3">
    <name type="scientific">Cadophora malorum</name>
    <dbReference type="NCBI Taxonomy" id="108018"/>
    <lineage>
        <taxon>Eukaryota</taxon>
        <taxon>Fungi</taxon>
        <taxon>Dikarya</taxon>
        <taxon>Ascomycota</taxon>
        <taxon>Pezizomycotina</taxon>
        <taxon>Leotiomycetes</taxon>
        <taxon>Helotiales</taxon>
        <taxon>Ploettnerulaceae</taxon>
        <taxon>Cadophora</taxon>
    </lineage>
</organism>
<keyword evidence="3" id="KW-1185">Reference proteome</keyword>
<feature type="transmembrane region" description="Helical" evidence="1">
    <location>
        <begin position="154"/>
        <end position="180"/>
    </location>
</feature>
<accession>A0A8H7T429</accession>
<dbReference type="Proteomes" id="UP000664132">
    <property type="component" value="Unassembled WGS sequence"/>
</dbReference>
<evidence type="ECO:0000313" key="3">
    <source>
        <dbReference type="Proteomes" id="UP000664132"/>
    </source>
</evidence>
<keyword evidence="1" id="KW-1133">Transmembrane helix</keyword>
<sequence length="305" mass="34507">MDIIHNILFLPTHFQQSYPTTANLLIPLTTSLLPIFTLTAVVLLICHVYFTGLWFYYNERIFVTRGCGEDDAAKCIDVLNETGLGPNTGALEWYWRMQCEGNRDAWEGGGGLGLLNQQWIWTIFDTFWESVFGPCLHAMAYFTASVSRLYDSEFVTWIAAVLNACLRIASITVDWAFWVISSWASYFDWVPTIKHAFATIGDWLQASARTLVNKNYLPEKISGIDSGVAESYFSFIWKHSAAFITLVVAILGNSWNKCTDYLDEMSLNESFSHILAVIETISHWFWCPIPACHGVSSPSFPQFGP</sequence>
<protein>
    <submittedName>
        <fullName evidence="2">Uncharacterized protein</fullName>
    </submittedName>
</protein>
<name>A0A8H7T429_9HELO</name>
<gene>
    <name evidence="2" type="ORF">IFR04_014251</name>
</gene>
<evidence type="ECO:0000256" key="1">
    <source>
        <dbReference type="SAM" id="Phobius"/>
    </source>
</evidence>
<feature type="transmembrane region" description="Helical" evidence="1">
    <location>
        <begin position="32"/>
        <end position="56"/>
    </location>
</feature>
<evidence type="ECO:0000313" key="2">
    <source>
        <dbReference type="EMBL" id="KAG4412621.1"/>
    </source>
</evidence>
<keyword evidence="1" id="KW-0812">Transmembrane</keyword>
<proteinExistence type="predicted"/>
<feature type="transmembrane region" description="Helical" evidence="1">
    <location>
        <begin position="235"/>
        <end position="255"/>
    </location>
</feature>
<keyword evidence="1" id="KW-0472">Membrane</keyword>
<comment type="caution">
    <text evidence="2">The sequence shown here is derived from an EMBL/GenBank/DDBJ whole genome shotgun (WGS) entry which is preliminary data.</text>
</comment>
<dbReference type="AlphaFoldDB" id="A0A8H7T429"/>
<reference evidence="2" key="1">
    <citation type="submission" date="2021-02" db="EMBL/GenBank/DDBJ databases">
        <title>Genome sequence Cadophora malorum strain M34.</title>
        <authorList>
            <person name="Stefanovic E."/>
            <person name="Vu D."/>
            <person name="Scully C."/>
            <person name="Dijksterhuis J."/>
            <person name="Roader J."/>
            <person name="Houbraken J."/>
        </authorList>
    </citation>
    <scope>NUCLEOTIDE SEQUENCE</scope>
    <source>
        <strain evidence="2">M34</strain>
    </source>
</reference>
<dbReference type="EMBL" id="JAFJYH010000365">
    <property type="protein sequence ID" value="KAG4412621.1"/>
    <property type="molecule type" value="Genomic_DNA"/>
</dbReference>